<dbReference type="InterPro" id="IPR011013">
    <property type="entry name" value="Gal_mutarotase_sf_dom"/>
</dbReference>
<feature type="domain" description="Glycoside hydrolase family 31 N-terminal" evidence="6">
    <location>
        <begin position="38"/>
        <end position="209"/>
    </location>
</feature>
<accession>A0ABW5X1W5</accession>
<dbReference type="InterPro" id="IPR025887">
    <property type="entry name" value="Glyco_hydro_31_N_dom"/>
</dbReference>
<dbReference type="InterPro" id="IPR000322">
    <property type="entry name" value="Glyco_hydro_31_TIM"/>
</dbReference>
<evidence type="ECO:0000313" key="9">
    <source>
        <dbReference type="EMBL" id="MFD2832981.1"/>
    </source>
</evidence>
<dbReference type="Proteomes" id="UP001597438">
    <property type="component" value="Unassembled WGS sequence"/>
</dbReference>
<dbReference type="PANTHER" id="PTHR22762:SF120">
    <property type="entry name" value="HETEROGLYCAN GLUCOSIDASE 1"/>
    <property type="match status" value="1"/>
</dbReference>
<dbReference type="Gene3D" id="3.20.20.80">
    <property type="entry name" value="Glycosidases"/>
    <property type="match status" value="1"/>
</dbReference>
<dbReference type="Pfam" id="PF21365">
    <property type="entry name" value="Glyco_hydro_31_3rd"/>
    <property type="match status" value="1"/>
</dbReference>
<dbReference type="SUPFAM" id="SSF51445">
    <property type="entry name" value="(Trans)glycosidases"/>
    <property type="match status" value="1"/>
</dbReference>
<dbReference type="CDD" id="cd06604">
    <property type="entry name" value="GH31_glucosidase_II_MalA"/>
    <property type="match status" value="1"/>
</dbReference>
<dbReference type="InterPro" id="IPR048395">
    <property type="entry name" value="Glyco_hydro_31_C"/>
</dbReference>
<reference evidence="10" key="1">
    <citation type="journal article" date="2019" name="Int. J. Syst. Evol. Microbiol.">
        <title>The Global Catalogue of Microorganisms (GCM) 10K type strain sequencing project: providing services to taxonomists for standard genome sequencing and annotation.</title>
        <authorList>
            <consortium name="The Broad Institute Genomics Platform"/>
            <consortium name="The Broad Institute Genome Sequencing Center for Infectious Disease"/>
            <person name="Wu L."/>
            <person name="Ma J."/>
        </authorList>
    </citation>
    <scope>NUCLEOTIDE SEQUENCE [LARGE SCALE GENOMIC DNA]</scope>
    <source>
        <strain evidence="10">KCTC 52925</strain>
    </source>
</reference>
<proteinExistence type="inferred from homology"/>
<dbReference type="SUPFAM" id="SSF74650">
    <property type="entry name" value="Galactose mutarotase-like"/>
    <property type="match status" value="1"/>
</dbReference>
<feature type="domain" description="DUF5110" evidence="7">
    <location>
        <begin position="689"/>
        <end position="757"/>
    </location>
</feature>
<keyword evidence="10" id="KW-1185">Reference proteome</keyword>
<gene>
    <name evidence="9" type="ORF">ACFSYS_06740</name>
</gene>
<dbReference type="SUPFAM" id="SSF51011">
    <property type="entry name" value="Glycosyl hydrolase domain"/>
    <property type="match status" value="1"/>
</dbReference>
<evidence type="ECO:0000313" key="10">
    <source>
        <dbReference type="Proteomes" id="UP001597438"/>
    </source>
</evidence>
<comment type="similarity">
    <text evidence="1 4">Belongs to the glycosyl hydrolase 31 family.</text>
</comment>
<dbReference type="Gene3D" id="2.60.40.1180">
    <property type="entry name" value="Golgi alpha-mannosidase II"/>
    <property type="match status" value="2"/>
</dbReference>
<name>A0ABW5X1W5_9FLAO</name>
<evidence type="ECO:0000259" key="5">
    <source>
        <dbReference type="Pfam" id="PF01055"/>
    </source>
</evidence>
<protein>
    <submittedName>
        <fullName evidence="9">Glycoside hydrolase family 31 protein</fullName>
        <ecNumber evidence="9">3.2.1.-</ecNumber>
    </submittedName>
</protein>
<dbReference type="GO" id="GO:0016798">
    <property type="term" value="F:hydrolase activity, acting on glycosyl bonds"/>
    <property type="evidence" value="ECO:0007669"/>
    <property type="project" value="UniProtKB-KW"/>
</dbReference>
<dbReference type="Pfam" id="PF13802">
    <property type="entry name" value="Gal_mutarotas_2"/>
    <property type="match status" value="1"/>
</dbReference>
<dbReference type="EC" id="3.2.1.-" evidence="9"/>
<keyword evidence="2 4" id="KW-0378">Hydrolase</keyword>
<evidence type="ECO:0000256" key="1">
    <source>
        <dbReference type="ARBA" id="ARBA00007806"/>
    </source>
</evidence>
<dbReference type="Pfam" id="PF17137">
    <property type="entry name" value="DUF5110"/>
    <property type="match status" value="1"/>
</dbReference>
<evidence type="ECO:0000256" key="3">
    <source>
        <dbReference type="ARBA" id="ARBA00023295"/>
    </source>
</evidence>
<evidence type="ECO:0000256" key="2">
    <source>
        <dbReference type="ARBA" id="ARBA00022801"/>
    </source>
</evidence>
<evidence type="ECO:0000259" key="8">
    <source>
        <dbReference type="Pfam" id="PF21365"/>
    </source>
</evidence>
<dbReference type="CDD" id="cd14752">
    <property type="entry name" value="GH31_N"/>
    <property type="match status" value="1"/>
</dbReference>
<evidence type="ECO:0000259" key="6">
    <source>
        <dbReference type="Pfam" id="PF13802"/>
    </source>
</evidence>
<dbReference type="PANTHER" id="PTHR22762">
    <property type="entry name" value="ALPHA-GLUCOSIDASE"/>
    <property type="match status" value="1"/>
</dbReference>
<dbReference type="Gene3D" id="2.60.40.1760">
    <property type="entry name" value="glycosyl hydrolase (family 31)"/>
    <property type="match status" value="1"/>
</dbReference>
<dbReference type="PROSITE" id="PS00129">
    <property type="entry name" value="GLYCOSYL_HYDROL_F31_1"/>
    <property type="match status" value="1"/>
</dbReference>
<dbReference type="Pfam" id="PF01055">
    <property type="entry name" value="Glyco_hydro_31_2nd"/>
    <property type="match status" value="1"/>
</dbReference>
<dbReference type="InterPro" id="IPR017853">
    <property type="entry name" value="GH"/>
</dbReference>
<evidence type="ECO:0000259" key="7">
    <source>
        <dbReference type="Pfam" id="PF17137"/>
    </source>
</evidence>
<dbReference type="EMBL" id="JBHUOJ010000012">
    <property type="protein sequence ID" value="MFD2832981.1"/>
    <property type="molecule type" value="Genomic_DNA"/>
</dbReference>
<sequence>MITNTELEHKGNLYPTALLSYEHDQGKINFITNNGVRLEITVLRDNMLRFRYATTGIFSNDFSYAIDPNQPHGFSQLKVEEEETHVLIHTEKFICKVAKDDLRLGMYELDGTVILEDELGFHWEESFHFGGNFVKMSKSSQDQENFFGLGDKPTNFNLKGKRISNWNTDQYAFGKDTAELYKTVPFYIGLHSNIAYGVFFDNTFKTHFDFCHERRNVTSFWADGGEMNYYFIYGPQMADVVTTYTDLTGKPELPPMWALGFHQCKWSYYPESKVKEITAKFRELQFPCDAIYLDIDYMEGFRCFTWNKEFFPDPKRMVAELEADGFKTVAIIDPGIKIDLNYDVFKEALENDYFCRRADGPYMRGKVWPGECYFPDFTNPEVRDWWKDLYRELIGDIGVKGVWNDMNEPAVMEVPGKTFPFDVRHDYDGNPCSHRKAHNIYGMQMARATYEGVKKYNFPKRPFIITRANYSGGQRYTSTWTGDNVATWEHLWLANVQIQRLCISGMSFAGTDIGGFAEQPSGELYTRWVQMGVFHPFCRVHSSGDHGEQEPWFFGDEVLGITKKFVELRYQLLPYLYTAFYRYIQEGIPFLKPLVYFDQNDVQTHHRSDEFIVGNHILVCPIQEPNVQGRRVYIPKGTWYNYWTKKPVVGGKEMFVEAPLETMPLFIKEGAVIPNYPIQQFVDELDFEEMTLHVYYKLGKETSEFFEDSHDGYEYRQGQFSMRSFKVTGKEDEIIVQQHKSGKYSASYTNFKIKFHGIPFRIKRVFFENEDINPEELQFDVDEQTMIVDKDFSELHIVG</sequence>
<keyword evidence="3 4" id="KW-0326">Glycosidase</keyword>
<dbReference type="InterPro" id="IPR013780">
    <property type="entry name" value="Glyco_hydro_b"/>
</dbReference>
<organism evidence="9 10">
    <name type="scientific">Christiangramia antarctica</name>
    <dbReference type="NCBI Taxonomy" id="2058158"/>
    <lineage>
        <taxon>Bacteria</taxon>
        <taxon>Pseudomonadati</taxon>
        <taxon>Bacteroidota</taxon>
        <taxon>Flavobacteriia</taxon>
        <taxon>Flavobacteriales</taxon>
        <taxon>Flavobacteriaceae</taxon>
        <taxon>Christiangramia</taxon>
    </lineage>
</organism>
<dbReference type="InterPro" id="IPR030458">
    <property type="entry name" value="Glyco_hydro_31_AS"/>
</dbReference>
<feature type="domain" description="Glycosyl hydrolase family 31 C-terminal" evidence="8">
    <location>
        <begin position="587"/>
        <end position="673"/>
    </location>
</feature>
<evidence type="ECO:0000256" key="4">
    <source>
        <dbReference type="RuleBase" id="RU361185"/>
    </source>
</evidence>
<feature type="domain" description="Glycoside hydrolase family 31 TIM barrel" evidence="5">
    <location>
        <begin position="251"/>
        <end position="579"/>
    </location>
</feature>
<comment type="caution">
    <text evidence="9">The sequence shown here is derived from an EMBL/GenBank/DDBJ whole genome shotgun (WGS) entry which is preliminary data.</text>
</comment>
<dbReference type="InterPro" id="IPR033403">
    <property type="entry name" value="DUF5110"/>
</dbReference>
<dbReference type="RefSeq" id="WP_251741376.1">
    <property type="nucleotide sequence ID" value="NZ_JBHUOJ010000012.1"/>
</dbReference>